<dbReference type="EC" id="5.4.99.-" evidence="5"/>
<organism evidence="7 8">
    <name type="scientific">Peptoniphilus equinus</name>
    <dbReference type="NCBI Taxonomy" id="3016343"/>
    <lineage>
        <taxon>Bacteria</taxon>
        <taxon>Bacillati</taxon>
        <taxon>Bacillota</taxon>
        <taxon>Tissierellia</taxon>
        <taxon>Tissierellales</taxon>
        <taxon>Peptoniphilaceae</taxon>
        <taxon>Peptoniphilus</taxon>
    </lineage>
</organism>
<name>A0ABY7QS34_9FIRM</name>
<evidence type="ECO:0000256" key="4">
    <source>
        <dbReference type="PROSITE-ProRule" id="PRU00182"/>
    </source>
</evidence>
<gene>
    <name evidence="7" type="ORF">O6R05_06130</name>
</gene>
<evidence type="ECO:0000313" key="8">
    <source>
        <dbReference type="Proteomes" id="UP001210339"/>
    </source>
</evidence>
<keyword evidence="8" id="KW-1185">Reference proteome</keyword>
<accession>A0ABY7QS34</accession>
<reference evidence="7 8" key="1">
    <citation type="submission" date="2023-01" db="EMBL/GenBank/DDBJ databases">
        <authorList>
            <person name="Lee S.H."/>
            <person name="Jung H.S."/>
            <person name="Yun J.U."/>
        </authorList>
    </citation>
    <scope>NUCLEOTIDE SEQUENCE [LARGE SCALE GENOMIC DNA]</scope>
    <source>
        <strain evidence="7 8">CBA3646</strain>
    </source>
</reference>
<dbReference type="Pfam" id="PF00849">
    <property type="entry name" value="PseudoU_synth_2"/>
    <property type="match status" value="1"/>
</dbReference>
<dbReference type="InterPro" id="IPR006224">
    <property type="entry name" value="PsdUridine_synth_RluA-like_CS"/>
</dbReference>
<sequence length="320" mass="36176">MQTLTIGPNDANQRLDRFLKKLMPEATSSLLYKSIRKKNITVNGKKTDEKAIVQLGDEVNIYFSDETIEKFKGKARERRKAQNFPEIIYEDDNIILMNKPAGVLSHNDGKAYVPNMVDKMVDYLIATGSYSPRTEQTFRPAICNRLDRNTSGIIIGAKTAGALRSINRGLQTHAVDKHYYALVKGEVTEAFTDESALVKDSAVNRVRVQSGGKYSKTVFRPVAVSAYTLLDVELVTGRTHQIRTVLKRHDHPIVGDHKYGDPSTNGYFAKHFNYRSQFLHNFKVVFHAIEGLEYLDGRTFEVPLPDVEGKILEALFHENL</sequence>
<dbReference type="InterPro" id="IPR006145">
    <property type="entry name" value="PsdUridine_synth_RsuA/RluA"/>
</dbReference>
<dbReference type="InterPro" id="IPR050188">
    <property type="entry name" value="RluA_PseudoU_synthase"/>
</dbReference>
<comment type="function">
    <text evidence="5">Responsible for synthesis of pseudouridine from uracil.</text>
</comment>
<feature type="domain" description="RNA-binding S4" evidence="6">
    <location>
        <begin position="13"/>
        <end position="77"/>
    </location>
</feature>
<dbReference type="EMBL" id="CP115667">
    <property type="protein sequence ID" value="WBW49572.1"/>
    <property type="molecule type" value="Genomic_DNA"/>
</dbReference>
<dbReference type="Pfam" id="PF01479">
    <property type="entry name" value="S4"/>
    <property type="match status" value="1"/>
</dbReference>
<dbReference type="SUPFAM" id="SSF55174">
    <property type="entry name" value="Alpha-L RNA-binding motif"/>
    <property type="match status" value="1"/>
</dbReference>
<dbReference type="Gene3D" id="3.10.290.10">
    <property type="entry name" value="RNA-binding S4 domain"/>
    <property type="match status" value="1"/>
</dbReference>
<keyword evidence="4" id="KW-0694">RNA-binding</keyword>
<evidence type="ECO:0000256" key="3">
    <source>
        <dbReference type="ARBA" id="ARBA00023235"/>
    </source>
</evidence>
<dbReference type="PROSITE" id="PS01129">
    <property type="entry name" value="PSI_RLU"/>
    <property type="match status" value="1"/>
</dbReference>
<dbReference type="PANTHER" id="PTHR21600">
    <property type="entry name" value="MITOCHONDRIAL RNA PSEUDOURIDINE SYNTHASE"/>
    <property type="match status" value="1"/>
</dbReference>
<evidence type="ECO:0000256" key="5">
    <source>
        <dbReference type="RuleBase" id="RU362028"/>
    </source>
</evidence>
<protein>
    <recommendedName>
        <fullName evidence="5">Pseudouridine synthase</fullName>
        <ecNumber evidence="5">5.4.99.-</ecNumber>
    </recommendedName>
</protein>
<dbReference type="CDD" id="cd00165">
    <property type="entry name" value="S4"/>
    <property type="match status" value="1"/>
</dbReference>
<dbReference type="InterPro" id="IPR002942">
    <property type="entry name" value="S4_RNA-bd"/>
</dbReference>
<dbReference type="InterPro" id="IPR020103">
    <property type="entry name" value="PsdUridine_synth_cat_dom_sf"/>
</dbReference>
<dbReference type="SUPFAM" id="SSF55120">
    <property type="entry name" value="Pseudouridine synthase"/>
    <property type="match status" value="1"/>
</dbReference>
<keyword evidence="3 5" id="KW-0413">Isomerase</keyword>
<dbReference type="RefSeq" id="WP_271191104.1">
    <property type="nucleotide sequence ID" value="NZ_CP115667.1"/>
</dbReference>
<dbReference type="InterPro" id="IPR006225">
    <property type="entry name" value="PsdUridine_synth_RluC/D"/>
</dbReference>
<dbReference type="PROSITE" id="PS50889">
    <property type="entry name" value="S4"/>
    <property type="match status" value="1"/>
</dbReference>
<evidence type="ECO:0000259" key="6">
    <source>
        <dbReference type="SMART" id="SM00363"/>
    </source>
</evidence>
<dbReference type="Gene3D" id="3.30.2350.10">
    <property type="entry name" value="Pseudouridine synthase"/>
    <property type="match status" value="1"/>
</dbReference>
<dbReference type="Proteomes" id="UP001210339">
    <property type="component" value="Chromosome"/>
</dbReference>
<dbReference type="NCBIfam" id="TIGR00005">
    <property type="entry name" value="rluA_subfam"/>
    <property type="match status" value="1"/>
</dbReference>
<dbReference type="InterPro" id="IPR036986">
    <property type="entry name" value="S4_RNA-bd_sf"/>
</dbReference>
<evidence type="ECO:0000313" key="7">
    <source>
        <dbReference type="EMBL" id="WBW49572.1"/>
    </source>
</evidence>
<comment type="catalytic activity">
    <reaction evidence="1 5">
        <text>a uridine in RNA = a pseudouridine in RNA</text>
        <dbReference type="Rhea" id="RHEA:48348"/>
        <dbReference type="Rhea" id="RHEA-COMP:12068"/>
        <dbReference type="Rhea" id="RHEA-COMP:12069"/>
        <dbReference type="ChEBI" id="CHEBI:65314"/>
        <dbReference type="ChEBI" id="CHEBI:65315"/>
    </reaction>
</comment>
<proteinExistence type="inferred from homology"/>
<dbReference type="SMART" id="SM00363">
    <property type="entry name" value="S4"/>
    <property type="match status" value="1"/>
</dbReference>
<comment type="similarity">
    <text evidence="2 5">Belongs to the pseudouridine synthase RluA family.</text>
</comment>
<evidence type="ECO:0000256" key="1">
    <source>
        <dbReference type="ARBA" id="ARBA00000073"/>
    </source>
</evidence>
<dbReference type="CDD" id="cd02869">
    <property type="entry name" value="PseudoU_synth_RluA_like"/>
    <property type="match status" value="1"/>
</dbReference>
<evidence type="ECO:0000256" key="2">
    <source>
        <dbReference type="ARBA" id="ARBA00010876"/>
    </source>
</evidence>